<dbReference type="RefSeq" id="WP_115934908.1">
    <property type="nucleotide sequence ID" value="NZ_QRDW01000001.1"/>
</dbReference>
<dbReference type="GO" id="GO:0006355">
    <property type="term" value="P:regulation of DNA-templated transcription"/>
    <property type="evidence" value="ECO:0007669"/>
    <property type="project" value="InterPro"/>
</dbReference>
<sequence length="82" mass="9631">MFSGAFGFVLMILFLVVVAPLWIIFHFITRWKQMKSVQLKDGETVVEAVELKRLLERAERLDDRVRTLEKLLDAEAPGWREK</sequence>
<keyword evidence="1" id="KW-1133">Transmembrane helix</keyword>
<organism evidence="2 3">
    <name type="scientific">Aestuariispira insulae</name>
    <dbReference type="NCBI Taxonomy" id="1461337"/>
    <lineage>
        <taxon>Bacteria</taxon>
        <taxon>Pseudomonadati</taxon>
        <taxon>Pseudomonadota</taxon>
        <taxon>Alphaproteobacteria</taxon>
        <taxon>Rhodospirillales</taxon>
        <taxon>Kiloniellaceae</taxon>
        <taxon>Aestuariispira</taxon>
    </lineage>
</organism>
<evidence type="ECO:0000256" key="1">
    <source>
        <dbReference type="SAM" id="Phobius"/>
    </source>
</evidence>
<proteinExistence type="predicted"/>
<dbReference type="OrthoDB" id="7365677at2"/>
<name>A0A3D9HWP3_9PROT</name>
<dbReference type="Proteomes" id="UP000256845">
    <property type="component" value="Unassembled WGS sequence"/>
</dbReference>
<gene>
    <name evidence="2" type="ORF">DFP90_101600</name>
</gene>
<evidence type="ECO:0000313" key="3">
    <source>
        <dbReference type="Proteomes" id="UP000256845"/>
    </source>
</evidence>
<keyword evidence="3" id="KW-1185">Reference proteome</keyword>
<keyword evidence="1" id="KW-0472">Membrane</keyword>
<comment type="caution">
    <text evidence="2">The sequence shown here is derived from an EMBL/GenBank/DDBJ whole genome shotgun (WGS) entry which is preliminary data.</text>
</comment>
<dbReference type="Pfam" id="PF06667">
    <property type="entry name" value="PspB"/>
    <property type="match status" value="1"/>
</dbReference>
<dbReference type="EMBL" id="QRDW01000001">
    <property type="protein sequence ID" value="RED53801.1"/>
    <property type="molecule type" value="Genomic_DNA"/>
</dbReference>
<evidence type="ECO:0000313" key="2">
    <source>
        <dbReference type="EMBL" id="RED53801.1"/>
    </source>
</evidence>
<reference evidence="2 3" key="1">
    <citation type="submission" date="2018-07" db="EMBL/GenBank/DDBJ databases">
        <title>Genomic Encyclopedia of Type Strains, Phase III (KMG-III): the genomes of soil and plant-associated and newly described type strains.</title>
        <authorList>
            <person name="Whitman W."/>
        </authorList>
    </citation>
    <scope>NUCLEOTIDE SEQUENCE [LARGE SCALE GENOMIC DNA]</scope>
    <source>
        <strain evidence="2 3">CECT 8488</strain>
    </source>
</reference>
<dbReference type="GO" id="GO:0009271">
    <property type="term" value="P:phage shock"/>
    <property type="evidence" value="ECO:0007669"/>
    <property type="project" value="InterPro"/>
</dbReference>
<keyword evidence="1" id="KW-0812">Transmembrane</keyword>
<feature type="transmembrane region" description="Helical" evidence="1">
    <location>
        <begin position="6"/>
        <end position="28"/>
    </location>
</feature>
<dbReference type="AlphaFoldDB" id="A0A3D9HWP3"/>
<dbReference type="NCBIfam" id="TIGR02976">
    <property type="entry name" value="phageshock_pspB"/>
    <property type="match status" value="1"/>
</dbReference>
<protein>
    <submittedName>
        <fullName evidence="2">Phage shock protein B</fullName>
    </submittedName>
</protein>
<dbReference type="InterPro" id="IPR009554">
    <property type="entry name" value="Phageshock_PspB"/>
</dbReference>
<accession>A0A3D9HWP3</accession>